<keyword evidence="2" id="KW-0560">Oxidoreductase</keyword>
<dbReference type="Proteomes" id="UP001150062">
    <property type="component" value="Unassembled WGS sequence"/>
</dbReference>
<keyword evidence="5" id="KW-1185">Reference proteome</keyword>
<evidence type="ECO:0000256" key="1">
    <source>
        <dbReference type="ARBA" id="ARBA00022630"/>
    </source>
</evidence>
<dbReference type="InterPro" id="IPR013785">
    <property type="entry name" value="Aldolase_TIM"/>
</dbReference>
<organism evidence="4 5">
    <name type="scientific">Anaeramoeba flamelloides</name>
    <dbReference type="NCBI Taxonomy" id="1746091"/>
    <lineage>
        <taxon>Eukaryota</taxon>
        <taxon>Metamonada</taxon>
        <taxon>Anaeramoebidae</taxon>
        <taxon>Anaeramoeba</taxon>
    </lineage>
</organism>
<evidence type="ECO:0000313" key="4">
    <source>
        <dbReference type="EMBL" id="KAJ6253640.1"/>
    </source>
</evidence>
<dbReference type="EMBL" id="JAOAOG010000028">
    <property type="protein sequence ID" value="KAJ6253640.1"/>
    <property type="molecule type" value="Genomic_DNA"/>
</dbReference>
<comment type="caution">
    <text evidence="4">The sequence shown here is derived from an EMBL/GenBank/DDBJ whole genome shotgun (WGS) entry which is preliminary data.</text>
</comment>
<evidence type="ECO:0000313" key="5">
    <source>
        <dbReference type="Proteomes" id="UP001150062"/>
    </source>
</evidence>
<accession>A0ABQ8Z9S6</accession>
<proteinExistence type="predicted"/>
<dbReference type="CDD" id="cd02803">
    <property type="entry name" value="OYE_like_FMN_family"/>
    <property type="match status" value="1"/>
</dbReference>
<dbReference type="Gene3D" id="3.20.20.70">
    <property type="entry name" value="Aldolase class I"/>
    <property type="match status" value="1"/>
</dbReference>
<feature type="domain" description="NADH:flavin oxidoreductase/NADH oxidase N-terminal" evidence="3">
    <location>
        <begin position="6"/>
        <end position="345"/>
    </location>
</feature>
<evidence type="ECO:0000259" key="3">
    <source>
        <dbReference type="Pfam" id="PF00724"/>
    </source>
</evidence>
<reference evidence="4" key="1">
    <citation type="submission" date="2022-08" db="EMBL/GenBank/DDBJ databases">
        <title>Novel sulfate-reducing endosymbionts in the free-living metamonad Anaeramoeba.</title>
        <authorList>
            <person name="Jerlstrom-Hultqvist J."/>
            <person name="Cepicka I."/>
            <person name="Gallot-Lavallee L."/>
            <person name="Salas-Leiva D."/>
            <person name="Curtis B.A."/>
            <person name="Zahonova K."/>
            <person name="Pipaliya S."/>
            <person name="Dacks J."/>
            <person name="Roger A.J."/>
        </authorList>
    </citation>
    <scope>NUCLEOTIDE SEQUENCE</scope>
    <source>
        <strain evidence="4">Schooner1</strain>
    </source>
</reference>
<dbReference type="PANTHER" id="PTHR43656:SF2">
    <property type="entry name" value="BINDING OXIDOREDUCTASE, PUTATIVE (AFU_ORTHOLOGUE AFUA_2G08260)-RELATED"/>
    <property type="match status" value="1"/>
</dbReference>
<dbReference type="Pfam" id="PF00724">
    <property type="entry name" value="Oxidored_FMN"/>
    <property type="match status" value="1"/>
</dbReference>
<protein>
    <submittedName>
        <fullName evidence="4">Binding oxidoreductase</fullName>
    </submittedName>
</protein>
<name>A0ABQ8Z9S6_9EUKA</name>
<gene>
    <name evidence="4" type="ORF">M0813_13053</name>
</gene>
<dbReference type="InterPro" id="IPR001155">
    <property type="entry name" value="OxRdtase_FMN_N"/>
</dbReference>
<evidence type="ECO:0000256" key="2">
    <source>
        <dbReference type="ARBA" id="ARBA00023002"/>
    </source>
</evidence>
<sequence length="361" mass="40523">MTKKAFTKFELGNKLTLQNRIVMAPMSRGSSTQEGNLITQEYIDYYTLRAKNEVGLIISEGVYVNSTNGFTSRYNNTRLHNQEQMEGYRGLVEKIHETGSKFAVQLWHCGPASDDPIGPIKTQKWGKTVNVITKEQMAQAKEDFVNSAKLAKEANCDAIELHAGGGFLLDAFISLTNDRKDGYGSTFEGRIKYPLEVIRAVREAVGEDFPLIYRVSQFGFGEDFSEIKWRNPQELKEFVLAIKGAGIDIIHVCDYKCTKITFDDQEEKNCLSAWAQKLSGIPVIATGGMTYSNTLIESFMSENKSPVSDPEPHLALIENNKVDLVGVARGFINNPDWVIKVKNGNWKELKPFGKEDLMKLI</sequence>
<dbReference type="PANTHER" id="PTHR43656">
    <property type="entry name" value="BINDING OXIDOREDUCTASE, PUTATIVE (AFU_ORTHOLOGUE AFUA_2G08260)-RELATED"/>
    <property type="match status" value="1"/>
</dbReference>
<keyword evidence="1" id="KW-0285">Flavoprotein</keyword>
<dbReference type="InterPro" id="IPR051799">
    <property type="entry name" value="NADH_flavin_oxidoreductase"/>
</dbReference>
<dbReference type="SUPFAM" id="SSF51395">
    <property type="entry name" value="FMN-linked oxidoreductases"/>
    <property type="match status" value="1"/>
</dbReference>